<dbReference type="Gramene" id="EOY31467">
    <property type="protein sequence ID" value="EOY31467"/>
    <property type="gene ID" value="TCM_038401"/>
</dbReference>
<keyword evidence="3" id="KW-1185">Reference proteome</keyword>
<dbReference type="HOGENOM" id="CLU_2101357_0_0_1"/>
<dbReference type="Proteomes" id="UP000026915">
    <property type="component" value="Chromosome 9"/>
</dbReference>
<protein>
    <submittedName>
        <fullName evidence="2">Uncharacterized protein</fullName>
    </submittedName>
</protein>
<dbReference type="InParanoid" id="A0A061GQM3"/>
<sequence>MTLIRFILALSIVTLLLFSRSLPTSAAADQDGGGVLIPFRRLLLSQPVKAGEKRGDDDDFVSSVPKKFRIHMRKVRGGGVATRARGRTSSAVRTQFSSFHLASFLGCSLFLGLMML</sequence>
<dbReference type="EMBL" id="CM001887">
    <property type="protein sequence ID" value="EOY31467.1"/>
    <property type="molecule type" value="Genomic_DNA"/>
</dbReference>
<name>A0A061GQM3_THECC</name>
<accession>A0A061GQM3</accession>
<feature type="chain" id="PRO_5001599353" evidence="1">
    <location>
        <begin position="29"/>
        <end position="116"/>
    </location>
</feature>
<gene>
    <name evidence="2" type="ORF">TCM_038401</name>
</gene>
<keyword evidence="1" id="KW-0732">Signal</keyword>
<evidence type="ECO:0000256" key="1">
    <source>
        <dbReference type="SAM" id="SignalP"/>
    </source>
</evidence>
<reference evidence="2 3" key="1">
    <citation type="journal article" date="2013" name="Genome Biol.">
        <title>The genome sequence of the most widely cultivated cacao type and its use to identify candidate genes regulating pod color.</title>
        <authorList>
            <person name="Motamayor J.C."/>
            <person name="Mockaitis K."/>
            <person name="Schmutz J."/>
            <person name="Haiminen N."/>
            <person name="Iii D.L."/>
            <person name="Cornejo O."/>
            <person name="Findley S.D."/>
            <person name="Zheng P."/>
            <person name="Utro F."/>
            <person name="Royaert S."/>
            <person name="Saski C."/>
            <person name="Jenkins J."/>
            <person name="Podicheti R."/>
            <person name="Zhao M."/>
            <person name="Scheffler B.E."/>
            <person name="Stack J.C."/>
            <person name="Feltus F.A."/>
            <person name="Mustiga G.M."/>
            <person name="Amores F."/>
            <person name="Phillips W."/>
            <person name="Marelli J.P."/>
            <person name="May G.D."/>
            <person name="Shapiro H."/>
            <person name="Ma J."/>
            <person name="Bustamante C.D."/>
            <person name="Schnell R.J."/>
            <person name="Main D."/>
            <person name="Gilbert D."/>
            <person name="Parida L."/>
            <person name="Kuhn D.N."/>
        </authorList>
    </citation>
    <scope>NUCLEOTIDE SEQUENCE [LARGE SCALE GENOMIC DNA]</scope>
    <source>
        <strain evidence="3">cv. Matina 1-6</strain>
    </source>
</reference>
<proteinExistence type="predicted"/>
<evidence type="ECO:0000313" key="3">
    <source>
        <dbReference type="Proteomes" id="UP000026915"/>
    </source>
</evidence>
<organism evidence="2 3">
    <name type="scientific">Theobroma cacao</name>
    <name type="common">Cacao</name>
    <name type="synonym">Cocoa</name>
    <dbReference type="NCBI Taxonomy" id="3641"/>
    <lineage>
        <taxon>Eukaryota</taxon>
        <taxon>Viridiplantae</taxon>
        <taxon>Streptophyta</taxon>
        <taxon>Embryophyta</taxon>
        <taxon>Tracheophyta</taxon>
        <taxon>Spermatophyta</taxon>
        <taxon>Magnoliopsida</taxon>
        <taxon>eudicotyledons</taxon>
        <taxon>Gunneridae</taxon>
        <taxon>Pentapetalae</taxon>
        <taxon>rosids</taxon>
        <taxon>malvids</taxon>
        <taxon>Malvales</taxon>
        <taxon>Malvaceae</taxon>
        <taxon>Byttnerioideae</taxon>
        <taxon>Theobroma</taxon>
    </lineage>
</organism>
<feature type="signal peptide" evidence="1">
    <location>
        <begin position="1"/>
        <end position="28"/>
    </location>
</feature>
<evidence type="ECO:0000313" key="2">
    <source>
        <dbReference type="EMBL" id="EOY31467.1"/>
    </source>
</evidence>
<dbReference type="AlphaFoldDB" id="A0A061GQM3"/>